<accession>A0A239BY44</accession>
<dbReference type="Proteomes" id="UP000198379">
    <property type="component" value="Unassembled WGS sequence"/>
</dbReference>
<reference evidence="1 2" key="1">
    <citation type="submission" date="2017-06" db="EMBL/GenBank/DDBJ databases">
        <authorList>
            <person name="Kim H.J."/>
            <person name="Triplett B.A."/>
        </authorList>
    </citation>
    <scope>NUCLEOTIDE SEQUENCE [LARGE SCALE GENOMIC DNA]</scope>
    <source>
        <strain evidence="1 2">DSM 25597</strain>
    </source>
</reference>
<name>A0A239BY44_9FLAO</name>
<evidence type="ECO:0000313" key="1">
    <source>
        <dbReference type="EMBL" id="SNS12810.1"/>
    </source>
</evidence>
<evidence type="ECO:0008006" key="3">
    <source>
        <dbReference type="Google" id="ProtNLM"/>
    </source>
</evidence>
<keyword evidence="2" id="KW-1185">Reference proteome</keyword>
<protein>
    <recommendedName>
        <fullName evidence="3">Nucleotidyltransferase domain-containing protein</fullName>
    </recommendedName>
</protein>
<sequence>MTSLKPILYFSLFKYPLTKEEIIAFSDIKNVSLVDQELETLVKNGVIYKIDQFYLCENDRAQIDRRLDGNEGARNIAKKADRMSRLISKFPFVEGVGISGALSKGFFDKDGDIDFFIITSKQRLWIARTLLILYKKIFLLNSKKYFCVNYFISENSLEIEEKNLFTATELVTLVPMYGNGSFKRFYDTNTWAYTTFPNRDFGEGLDELKPIKKPSIVKLTEKVLRSKIGEQLDTFFLKLTYKKWKLKFSEMNPDQFNVAMKSTKSVSKHHPQGFQNRVITRLNEKYRAYESKYNITLNKEHA</sequence>
<gene>
    <name evidence="1" type="ORF">SAMN06265376_10718</name>
</gene>
<dbReference type="OrthoDB" id="645383at2"/>
<dbReference type="RefSeq" id="WP_089373023.1">
    <property type="nucleotide sequence ID" value="NZ_BMEP01000004.1"/>
</dbReference>
<proteinExistence type="predicted"/>
<dbReference type="EMBL" id="FZNY01000007">
    <property type="protein sequence ID" value="SNS12810.1"/>
    <property type="molecule type" value="Genomic_DNA"/>
</dbReference>
<organism evidence="1 2">
    <name type="scientific">Dokdonia pacifica</name>
    <dbReference type="NCBI Taxonomy" id="1627892"/>
    <lineage>
        <taxon>Bacteria</taxon>
        <taxon>Pseudomonadati</taxon>
        <taxon>Bacteroidota</taxon>
        <taxon>Flavobacteriia</taxon>
        <taxon>Flavobacteriales</taxon>
        <taxon>Flavobacteriaceae</taxon>
        <taxon>Dokdonia</taxon>
    </lineage>
</organism>
<evidence type="ECO:0000313" key="2">
    <source>
        <dbReference type="Proteomes" id="UP000198379"/>
    </source>
</evidence>
<dbReference type="AlphaFoldDB" id="A0A239BY44"/>